<dbReference type="EMBL" id="JPKY01000019">
    <property type="protein sequence ID" value="KFH46432.1"/>
    <property type="molecule type" value="Genomic_DNA"/>
</dbReference>
<organism evidence="2 3">
    <name type="scientific">Hapsidospora chrysogenum (strain ATCC 11550 / CBS 779.69 / DSM 880 / IAM 14645 / JCM 23072 / IMI 49137)</name>
    <name type="common">Acremonium chrysogenum</name>
    <dbReference type="NCBI Taxonomy" id="857340"/>
    <lineage>
        <taxon>Eukaryota</taxon>
        <taxon>Fungi</taxon>
        <taxon>Dikarya</taxon>
        <taxon>Ascomycota</taxon>
        <taxon>Pezizomycotina</taxon>
        <taxon>Sordariomycetes</taxon>
        <taxon>Hypocreomycetidae</taxon>
        <taxon>Hypocreales</taxon>
        <taxon>Bionectriaceae</taxon>
        <taxon>Hapsidospora</taxon>
    </lineage>
</organism>
<evidence type="ECO:0000313" key="2">
    <source>
        <dbReference type="EMBL" id="KFH46432.1"/>
    </source>
</evidence>
<gene>
    <name evidence="2" type="ORF">ACRE_026920</name>
</gene>
<dbReference type="HOGENOM" id="CLU_1651640_0_0_1"/>
<feature type="compositionally biased region" description="Basic and acidic residues" evidence="1">
    <location>
        <begin position="123"/>
        <end position="143"/>
    </location>
</feature>
<feature type="region of interest" description="Disordered" evidence="1">
    <location>
        <begin position="1"/>
        <end position="48"/>
    </location>
</feature>
<dbReference type="AlphaFoldDB" id="A0A086TAQ0"/>
<protein>
    <submittedName>
        <fullName evidence="2">Uncharacterized protein</fullName>
    </submittedName>
</protein>
<dbReference type="Proteomes" id="UP000029964">
    <property type="component" value="Unassembled WGS sequence"/>
</dbReference>
<accession>A0A086TAQ0</accession>
<sequence>MSDASREAPSPPAAEPAPTTSPGGDDEQPPAAEDQPNNPAAHPPFEPLFTLLTNTSTNTTIHPRVHYLFSDDDPSMLTSAVAAATSTTTSTDNPRDRALIDVEALMEDFRRRMGVLGRVVGEGERRGLALRRQQEEQEVREGEASSPAAEMTTETRTDGG</sequence>
<evidence type="ECO:0000313" key="3">
    <source>
        <dbReference type="Proteomes" id="UP000029964"/>
    </source>
</evidence>
<keyword evidence="3" id="KW-1185">Reference proteome</keyword>
<name>A0A086TAQ0_HAPC1</name>
<reference evidence="3" key="1">
    <citation type="journal article" date="2014" name="Genome Announc.">
        <title>Genome sequence and annotation of Acremonium chrysogenum, producer of the beta-lactam antibiotic cephalosporin C.</title>
        <authorList>
            <person name="Terfehr D."/>
            <person name="Dahlmann T.A."/>
            <person name="Specht T."/>
            <person name="Zadra I."/>
            <person name="Kuernsteiner H."/>
            <person name="Kueck U."/>
        </authorList>
    </citation>
    <scope>NUCLEOTIDE SEQUENCE [LARGE SCALE GENOMIC DNA]</scope>
    <source>
        <strain evidence="3">ATCC 11550 / CBS 779.69 / DSM 880 / IAM 14645 / JCM 23072 / IMI 49137</strain>
    </source>
</reference>
<comment type="caution">
    <text evidence="2">The sequence shown here is derived from an EMBL/GenBank/DDBJ whole genome shotgun (WGS) entry which is preliminary data.</text>
</comment>
<dbReference type="STRING" id="857340.A0A086TAQ0"/>
<feature type="region of interest" description="Disordered" evidence="1">
    <location>
        <begin position="123"/>
        <end position="160"/>
    </location>
</feature>
<proteinExistence type="predicted"/>
<evidence type="ECO:0000256" key="1">
    <source>
        <dbReference type="SAM" id="MobiDB-lite"/>
    </source>
</evidence>